<feature type="transmembrane region" description="Helical" evidence="1">
    <location>
        <begin position="35"/>
        <end position="56"/>
    </location>
</feature>
<protein>
    <submittedName>
        <fullName evidence="2">DUF1294 domain-containing protein</fullName>
    </submittedName>
</protein>
<sequence>MFWQILAVYLAAVNLAAFAAFGIDKWKAVRQRWRIPEATLLGLALAGGALGGLAGMRLFHHKTRKARFFVGLPVMLALHLCILGALLFLPRQ</sequence>
<dbReference type="Pfam" id="PF06961">
    <property type="entry name" value="DUF1294"/>
    <property type="match status" value="1"/>
</dbReference>
<evidence type="ECO:0000256" key="1">
    <source>
        <dbReference type="SAM" id="Phobius"/>
    </source>
</evidence>
<keyword evidence="1" id="KW-0472">Membrane</keyword>
<feature type="transmembrane region" description="Helical" evidence="1">
    <location>
        <begin position="68"/>
        <end position="89"/>
    </location>
</feature>
<comment type="caution">
    <text evidence="2">The sequence shown here is derived from an EMBL/GenBank/DDBJ whole genome shotgun (WGS) entry which is preliminary data.</text>
</comment>
<keyword evidence="1" id="KW-1133">Transmembrane helix</keyword>
<reference evidence="2" key="1">
    <citation type="journal article" date="2021" name="PeerJ">
        <title>Extensive microbial diversity within the chicken gut microbiome revealed by metagenomics and culture.</title>
        <authorList>
            <person name="Gilroy R."/>
            <person name="Ravi A."/>
            <person name="Getino M."/>
            <person name="Pursley I."/>
            <person name="Horton D.L."/>
            <person name="Alikhan N.F."/>
            <person name="Baker D."/>
            <person name="Gharbi K."/>
            <person name="Hall N."/>
            <person name="Watson M."/>
            <person name="Adriaenssens E.M."/>
            <person name="Foster-Nyarko E."/>
            <person name="Jarju S."/>
            <person name="Secka A."/>
            <person name="Antonio M."/>
            <person name="Oren A."/>
            <person name="Chaudhuri R.R."/>
            <person name="La Ragione R."/>
            <person name="Hildebrand F."/>
            <person name="Pallen M.J."/>
        </authorList>
    </citation>
    <scope>NUCLEOTIDE SEQUENCE</scope>
    <source>
        <strain evidence="2">ChiBcec16-3735</strain>
    </source>
</reference>
<gene>
    <name evidence="2" type="ORF">H9725_02125</name>
</gene>
<feature type="transmembrane region" description="Helical" evidence="1">
    <location>
        <begin position="6"/>
        <end position="23"/>
    </location>
</feature>
<reference evidence="2" key="2">
    <citation type="submission" date="2021-04" db="EMBL/GenBank/DDBJ databases">
        <authorList>
            <person name="Gilroy R."/>
        </authorList>
    </citation>
    <scope>NUCLEOTIDE SEQUENCE</scope>
    <source>
        <strain evidence="2">ChiBcec16-3735</strain>
    </source>
</reference>
<dbReference type="Proteomes" id="UP000824065">
    <property type="component" value="Unassembled WGS sequence"/>
</dbReference>
<dbReference type="EMBL" id="DXBJ01000013">
    <property type="protein sequence ID" value="HIZ57375.1"/>
    <property type="molecule type" value="Genomic_DNA"/>
</dbReference>
<name>A0A9D2JMW8_9FIRM</name>
<proteinExistence type="predicted"/>
<dbReference type="InterPro" id="IPR010718">
    <property type="entry name" value="DUF1294"/>
</dbReference>
<evidence type="ECO:0000313" key="2">
    <source>
        <dbReference type="EMBL" id="HIZ57375.1"/>
    </source>
</evidence>
<organism evidence="2 3">
    <name type="scientific">Candidatus Faecalibacterium gallistercoris</name>
    <dbReference type="NCBI Taxonomy" id="2838579"/>
    <lineage>
        <taxon>Bacteria</taxon>
        <taxon>Bacillati</taxon>
        <taxon>Bacillota</taxon>
        <taxon>Clostridia</taxon>
        <taxon>Eubacteriales</taxon>
        <taxon>Oscillospiraceae</taxon>
        <taxon>Faecalibacterium</taxon>
    </lineage>
</organism>
<accession>A0A9D2JMW8</accession>
<keyword evidence="1" id="KW-0812">Transmembrane</keyword>
<evidence type="ECO:0000313" key="3">
    <source>
        <dbReference type="Proteomes" id="UP000824065"/>
    </source>
</evidence>
<dbReference type="AlphaFoldDB" id="A0A9D2JMW8"/>